<dbReference type="AlphaFoldDB" id="A0A558A4Z6"/>
<dbReference type="Proteomes" id="UP000318578">
    <property type="component" value="Unassembled WGS sequence"/>
</dbReference>
<dbReference type="RefSeq" id="WP_144642252.1">
    <property type="nucleotide sequence ID" value="NZ_BNAX01000002.1"/>
</dbReference>
<evidence type="ECO:0000313" key="1">
    <source>
        <dbReference type="EMBL" id="TVT19337.1"/>
    </source>
</evidence>
<keyword evidence="2" id="KW-1185">Reference proteome</keyword>
<gene>
    <name evidence="1" type="ORF">FNH06_24575</name>
</gene>
<protein>
    <submittedName>
        <fullName evidence="1">Uncharacterized protein</fullName>
    </submittedName>
</protein>
<comment type="caution">
    <text evidence="1">The sequence shown here is derived from an EMBL/GenBank/DDBJ whole genome shotgun (WGS) entry which is preliminary data.</text>
</comment>
<sequence length="127" mass="14045">MPRLAQKRLQGVERERAAFERSPAGRARAGFARGDQVFQYVIDVMNQKAVIVAMVGGTTTKQTSDPVAVLNSVCQEGRELVNGSFVFVEQGQESRDKFMSSGQNVAIKGEVMGYYLLKRCEVNRRAA</sequence>
<evidence type="ECO:0000313" key="2">
    <source>
        <dbReference type="Proteomes" id="UP000318578"/>
    </source>
</evidence>
<dbReference type="OrthoDB" id="3628326at2"/>
<accession>A0A558A4Z6</accession>
<dbReference type="EMBL" id="VJZA01000048">
    <property type="protein sequence ID" value="TVT19337.1"/>
    <property type="molecule type" value="Genomic_DNA"/>
</dbReference>
<organism evidence="1 2">
    <name type="scientific">Amycolatopsis acidiphila</name>
    <dbReference type="NCBI Taxonomy" id="715473"/>
    <lineage>
        <taxon>Bacteria</taxon>
        <taxon>Bacillati</taxon>
        <taxon>Actinomycetota</taxon>
        <taxon>Actinomycetes</taxon>
        <taxon>Pseudonocardiales</taxon>
        <taxon>Pseudonocardiaceae</taxon>
        <taxon>Amycolatopsis</taxon>
    </lineage>
</organism>
<name>A0A558A4Z6_9PSEU</name>
<reference evidence="1 2" key="1">
    <citation type="submission" date="2019-07" db="EMBL/GenBank/DDBJ databases">
        <title>New species of Amycolatopsis and Streptomyces.</title>
        <authorList>
            <person name="Duangmal K."/>
            <person name="Teo W.F.A."/>
            <person name="Lipun K."/>
        </authorList>
    </citation>
    <scope>NUCLEOTIDE SEQUENCE [LARGE SCALE GENOMIC DNA]</scope>
    <source>
        <strain evidence="1 2">JCM 30562</strain>
    </source>
</reference>
<proteinExistence type="predicted"/>